<dbReference type="InterPro" id="IPR010853">
    <property type="entry name" value="CagY_M"/>
</dbReference>
<evidence type="ECO:0000256" key="5">
    <source>
        <dbReference type="ARBA" id="ARBA00023136"/>
    </source>
</evidence>
<feature type="transmembrane region" description="Helical" evidence="8">
    <location>
        <begin position="99"/>
        <end position="124"/>
    </location>
</feature>
<dbReference type="Pfam" id="PF14585">
    <property type="entry name" value="CagY_I"/>
    <property type="match status" value="1"/>
</dbReference>
<dbReference type="InterPro" id="IPR005498">
    <property type="entry name" value="T4SS_VirB10/TraB/TrbI"/>
</dbReference>
<dbReference type="InterPro" id="IPR029285">
    <property type="entry name" value="CagY_I"/>
</dbReference>
<evidence type="ECO:0000256" key="1">
    <source>
        <dbReference type="ARBA" id="ARBA00004167"/>
    </source>
</evidence>
<name>M7S4F2_HELPX</name>
<feature type="coiled-coil region" evidence="6">
    <location>
        <begin position="622"/>
        <end position="680"/>
    </location>
</feature>
<accession>M7S4F2</accession>
<reference evidence="9 10" key="1">
    <citation type="submission" date="2013-02" db="EMBL/GenBank/DDBJ databases">
        <title>Comparitive Sequence Analysis of H. pylori Isolates.</title>
        <authorList>
            <person name="Blanchard T.G."/>
            <person name="Czinn S.J."/>
            <person name="McCracken C.M."/>
            <person name="Abolude K.A."/>
            <person name="Shefchek K.S."/>
            <person name="Maroo A.M."/>
            <person name="Santana-Cruz I.S."/>
            <person name="Tallon L.J."/>
            <person name="Ficke F.W.F."/>
        </authorList>
    </citation>
    <scope>NUCLEOTIDE SEQUENCE [LARGE SCALE GENOMIC DNA]</scope>
    <source>
        <strain evidence="9 10">Hp H-1</strain>
    </source>
</reference>
<evidence type="ECO:0000256" key="2">
    <source>
        <dbReference type="ARBA" id="ARBA00010265"/>
    </source>
</evidence>
<dbReference type="RefSeq" id="WP_001923115.1">
    <property type="nucleotide sequence ID" value="NZ_AOTX01000016.1"/>
</dbReference>
<dbReference type="EMBL" id="AOTX01000016">
    <property type="protein sequence ID" value="EMR59078.1"/>
    <property type="molecule type" value="Genomic_DNA"/>
</dbReference>
<keyword evidence="4 8" id="KW-1133">Transmembrane helix</keyword>
<evidence type="ECO:0000256" key="8">
    <source>
        <dbReference type="SAM" id="Phobius"/>
    </source>
</evidence>
<comment type="subcellular location">
    <subcellularLocation>
        <location evidence="1">Membrane</location>
        <topology evidence="1">Single-pass membrane protein</topology>
    </subcellularLocation>
</comment>
<keyword evidence="5 8" id="KW-0472">Membrane</keyword>
<comment type="caution">
    <text evidence="9">The sequence shown here is derived from an EMBL/GenBank/DDBJ whole genome shotgun (WGS) entry which is preliminary data.</text>
</comment>
<comment type="similarity">
    <text evidence="2">Belongs to the TrbI/VirB10 family.</text>
</comment>
<evidence type="ECO:0000256" key="7">
    <source>
        <dbReference type="SAM" id="MobiDB-lite"/>
    </source>
</evidence>
<organism evidence="9 10">
    <name type="scientific">Helicobacter pylori Hp H-1</name>
    <dbReference type="NCBI Taxonomy" id="992058"/>
    <lineage>
        <taxon>Bacteria</taxon>
        <taxon>Pseudomonadati</taxon>
        <taxon>Campylobacterota</taxon>
        <taxon>Epsilonproteobacteria</taxon>
        <taxon>Campylobacterales</taxon>
        <taxon>Helicobacteraceae</taxon>
        <taxon>Helicobacter</taxon>
    </lineage>
</organism>
<dbReference type="InterPro" id="IPR042217">
    <property type="entry name" value="T4SS_VirB10/TrbI"/>
</dbReference>
<feature type="compositionally biased region" description="Basic and acidic residues" evidence="7">
    <location>
        <begin position="1020"/>
        <end position="1033"/>
    </location>
</feature>
<dbReference type="FunFam" id="1.20.120.660:FF:000003">
    <property type="entry name" value="Cag pathogenicity island protein"/>
    <property type="match status" value="2"/>
</dbReference>
<proteinExistence type="inferred from homology"/>
<dbReference type="Pfam" id="PF07337">
    <property type="entry name" value="CagY_M"/>
    <property type="match status" value="16"/>
</dbReference>
<sequence>MNEENDKLETSKKAQQDSPQDLSNEEATEANHFEDLLKESTESSDNHLDNSTESSDNHLDNPTETKTQETKTHFDEDKLEEITDDSNDQEIIKGSKKKYIIGGIVVAVLIVIILFSRSIFHYFVPLEDKSSRFSKDRNLYVNDEIQIRQEYNRLLKERNEKGNMIDKNLFFNDDPNRTLYNYLNIAEIEDKNPLRAFYECISNGGNYEECLKLIKDKKLQDQMKKTLEAYNDCIKNAKTEEERIKCLDLIKDENLKKSLLNQQKVQVALDCLKNAKTDEERKECLKLINDPEIREKFRKELELQKELQEYKDCIKNAKTEAEKNECLKSLSKEAIERLKQQALDCLKNAKTDEERKKCLKNIPQDLQKELLADMSVKAYKDCVSRARNEKEKKECEKLLTPEAKKKLEQQVLDCLKNAKTDEERKKCLKDLPKDLQSDILAKESLKAYKDCASQAKTEAERKECEKLLTPEAKKLLEEEAKESVKAYLDCVSQAKTEAEKKECEKLLTPEAKKKLEEAKKSVKAYLDCVSQAKNEAERKECEKLLTPEARKLLENQALDCLKNAKTEAEKKRCVKDLPKDLQKKVLAKESVRVYLDCVSKAKNEAEKKECEKLLTPEARKLLEEAKESVKAYKDCVSRARNEKEKQECEKLLTPEARKLLEEAKKSVKAYLDCVSRARNEKEKQECEKLLTPEARKLLEQEVKKSVKAYLDCVSRARNEKEKQECEKLLTPEARKFLEKQRQQKDKAIKDCLKNADPNDRAAIMKCLDGLSDEEKLKYLQEAREKAVLDCLKTARTDEEKRKCQNLYSDLIQEIQNKRAQNQQNQLSKTERLHQASECLDNLDDPTDQEAIEQCLEGLSDSERALILGIKRQADEVDRIYSDLRSRKTFDNMAAKGYPLLPMDFKNGGDIATINATNVDADKIASDNPIYASIEPDITKQYETEKTIKDKSLEAKLAKALGGDKKDDDKEKSKKPTAETKAESNKIDKDVAETAKNISEIALKNKKEKSGDFVDENGNPIDDKKKEEKQDETSPVKQAFIGKSDPTFVLAQYTPIEITLTSKVDATLTGIVSGVVAKDVWNMNGTMILLDKGTKVYGNYQSVKGGTPIMTRLMIVFTKAITPDGVIIPLANAQAAGMLGEAGVDGYVNNHFMKRIGFAVIASVVNSFLQTAPIIALDKLIGLGKGRSERTPEFNYALGQAINGSMQSSAQMSNQILGQLMNIPPSFYKNEGDSIKILTMDDIDFSGVYDVKITNKSVVDEIIKQSTKTLSREHEEITTSPKGGN</sequence>
<dbReference type="FunFam" id="1.20.120.660:FF:000001">
    <property type="entry name" value="Cag pathogenicity island protein"/>
    <property type="match status" value="2"/>
</dbReference>
<feature type="compositionally biased region" description="Basic and acidic residues" evidence="7">
    <location>
        <begin position="29"/>
        <end position="76"/>
    </location>
</feature>
<evidence type="ECO:0000313" key="10">
    <source>
        <dbReference type="Proteomes" id="UP000011947"/>
    </source>
</evidence>
<dbReference type="Gene3D" id="2.40.128.260">
    <property type="entry name" value="Type IV secretion system, VirB10/TraB/TrbI"/>
    <property type="match status" value="2"/>
</dbReference>
<dbReference type="PATRIC" id="fig|992058.3.peg.588"/>
<gene>
    <name evidence="9" type="ORF">HPHPH1_0581</name>
</gene>
<evidence type="ECO:0000256" key="3">
    <source>
        <dbReference type="ARBA" id="ARBA00022692"/>
    </source>
</evidence>
<evidence type="ECO:0000256" key="4">
    <source>
        <dbReference type="ARBA" id="ARBA00022989"/>
    </source>
</evidence>
<dbReference type="GO" id="GO:0016020">
    <property type="term" value="C:membrane"/>
    <property type="evidence" value="ECO:0007669"/>
    <property type="project" value="UniProtKB-SubCell"/>
</dbReference>
<feature type="compositionally biased region" description="Basic and acidic residues" evidence="7">
    <location>
        <begin position="1"/>
        <end position="15"/>
    </location>
</feature>
<dbReference type="CDD" id="cd16429">
    <property type="entry name" value="VirB10"/>
    <property type="match status" value="1"/>
</dbReference>
<keyword evidence="3 8" id="KW-0812">Transmembrane</keyword>
<feature type="region of interest" description="Disordered" evidence="7">
    <location>
        <begin position="1008"/>
        <end position="1035"/>
    </location>
</feature>
<evidence type="ECO:0000313" key="9">
    <source>
        <dbReference type="EMBL" id="EMR59078.1"/>
    </source>
</evidence>
<keyword evidence="6" id="KW-0175">Coiled coil</keyword>
<protein>
    <submittedName>
        <fullName evidence="9">Bacterial conjugation TrbI-like family protein</fullName>
    </submittedName>
</protein>
<evidence type="ECO:0000256" key="6">
    <source>
        <dbReference type="SAM" id="Coils"/>
    </source>
</evidence>
<dbReference type="Gene3D" id="1.20.120.660">
    <property type="entry name" value="IL-4 antagonist (De novo design) like domain"/>
    <property type="match status" value="6"/>
</dbReference>
<feature type="region of interest" description="Disordered" evidence="7">
    <location>
        <begin position="1"/>
        <end position="82"/>
    </location>
</feature>
<dbReference type="Pfam" id="PF03743">
    <property type="entry name" value="TrbI"/>
    <property type="match status" value="1"/>
</dbReference>
<feature type="region of interest" description="Disordered" evidence="7">
    <location>
        <begin position="960"/>
        <end position="987"/>
    </location>
</feature>
<dbReference type="Proteomes" id="UP000011947">
    <property type="component" value="Unassembled WGS sequence"/>
</dbReference>